<evidence type="ECO:0000256" key="1">
    <source>
        <dbReference type="SAM" id="SignalP"/>
    </source>
</evidence>
<name>A0A7W7K1C4_9SPHN</name>
<keyword evidence="1" id="KW-0732">Signal</keyword>
<reference evidence="2 3" key="1">
    <citation type="submission" date="2020-08" db="EMBL/GenBank/DDBJ databases">
        <title>Functional genomics of gut bacteria from endangered species of beetles.</title>
        <authorList>
            <person name="Carlos-Shanley C."/>
        </authorList>
    </citation>
    <scope>NUCLEOTIDE SEQUENCE [LARGE SCALE GENOMIC DNA]</scope>
    <source>
        <strain evidence="2 3">S00224</strain>
    </source>
</reference>
<dbReference type="RefSeq" id="WP_184166963.1">
    <property type="nucleotide sequence ID" value="NZ_JACHLN010000002.1"/>
</dbReference>
<proteinExistence type="predicted"/>
<dbReference type="EMBL" id="JACHLN010000002">
    <property type="protein sequence ID" value="MBB4839231.1"/>
    <property type="molecule type" value="Genomic_DNA"/>
</dbReference>
<accession>A0A7W7K1C4</accession>
<keyword evidence="3" id="KW-1185">Reference proteome</keyword>
<organism evidence="2 3">
    <name type="scientific">Sphingomonas kyeonggiensis</name>
    <dbReference type="NCBI Taxonomy" id="1268553"/>
    <lineage>
        <taxon>Bacteria</taxon>
        <taxon>Pseudomonadati</taxon>
        <taxon>Pseudomonadota</taxon>
        <taxon>Alphaproteobacteria</taxon>
        <taxon>Sphingomonadales</taxon>
        <taxon>Sphingomonadaceae</taxon>
        <taxon>Sphingomonas</taxon>
    </lineage>
</organism>
<evidence type="ECO:0008006" key="4">
    <source>
        <dbReference type="Google" id="ProtNLM"/>
    </source>
</evidence>
<protein>
    <recommendedName>
        <fullName evidence="4">Spore coat protein U domain-containing protein</fullName>
    </recommendedName>
</protein>
<dbReference type="Proteomes" id="UP000575241">
    <property type="component" value="Unassembled WGS sequence"/>
</dbReference>
<evidence type="ECO:0000313" key="3">
    <source>
        <dbReference type="Proteomes" id="UP000575241"/>
    </source>
</evidence>
<sequence>MRTRTHLAFAVCMGWVSAASAQTTAYSPDSGRTPNQIVLSIPVTASVGGRCGFGTGGTPSGSYNQNDFDVNGLQHDFAFVLDCTGPSRVAVVSQNGGLLTTGTAPTGYTVRAPYDVSLHLVANGGGTTADATCAASTLPTGSTCSFLGPASTAQGLRLSAASTLQAGSYLRVSAPPYAGASALVNGTYSDVLTVTLSASP</sequence>
<evidence type="ECO:0000313" key="2">
    <source>
        <dbReference type="EMBL" id="MBB4839231.1"/>
    </source>
</evidence>
<feature type="signal peptide" evidence="1">
    <location>
        <begin position="1"/>
        <end position="21"/>
    </location>
</feature>
<gene>
    <name evidence="2" type="ORF">HNP52_002300</name>
</gene>
<comment type="caution">
    <text evidence="2">The sequence shown here is derived from an EMBL/GenBank/DDBJ whole genome shotgun (WGS) entry which is preliminary data.</text>
</comment>
<dbReference type="AlphaFoldDB" id="A0A7W7K1C4"/>
<feature type="chain" id="PRO_5030678186" description="Spore coat protein U domain-containing protein" evidence="1">
    <location>
        <begin position="22"/>
        <end position="200"/>
    </location>
</feature>